<dbReference type="SUPFAM" id="SSF53901">
    <property type="entry name" value="Thiolase-like"/>
    <property type="match status" value="1"/>
</dbReference>
<dbReference type="EC" id="2.3.1.41" evidence="1"/>
<feature type="domain" description="Beta-ketoacyl synthase-like N-terminal" evidence="3">
    <location>
        <begin position="71"/>
        <end position="123"/>
    </location>
</feature>
<dbReference type="InterPro" id="IPR000794">
    <property type="entry name" value="Beta-ketoacyl_synthase"/>
</dbReference>
<organism evidence="4 5">
    <name type="scientific">Arabis alpina</name>
    <name type="common">Alpine rock-cress</name>
    <dbReference type="NCBI Taxonomy" id="50452"/>
    <lineage>
        <taxon>Eukaryota</taxon>
        <taxon>Viridiplantae</taxon>
        <taxon>Streptophyta</taxon>
        <taxon>Embryophyta</taxon>
        <taxon>Tracheophyta</taxon>
        <taxon>Spermatophyta</taxon>
        <taxon>Magnoliopsida</taxon>
        <taxon>eudicotyledons</taxon>
        <taxon>Gunneridae</taxon>
        <taxon>Pentapetalae</taxon>
        <taxon>rosids</taxon>
        <taxon>malvids</taxon>
        <taxon>Brassicales</taxon>
        <taxon>Brassicaceae</taxon>
        <taxon>Arabideae</taxon>
        <taxon>Arabis</taxon>
    </lineage>
</organism>
<dbReference type="EMBL" id="CM002873">
    <property type="protein sequence ID" value="KFK34959.1"/>
    <property type="molecule type" value="Genomic_DNA"/>
</dbReference>
<dbReference type="GO" id="GO:0009570">
    <property type="term" value="C:chloroplast stroma"/>
    <property type="evidence" value="ECO:0007669"/>
    <property type="project" value="TreeGrafter"/>
</dbReference>
<dbReference type="PANTHER" id="PTHR11712">
    <property type="entry name" value="POLYKETIDE SYNTHASE-RELATED"/>
    <property type="match status" value="1"/>
</dbReference>
<dbReference type="PANTHER" id="PTHR11712:SF332">
    <property type="entry name" value="3-OXOACYL-[ACYL-CARRIER-PROTEIN] SYNTHASE II, CHLOROPLASTIC"/>
    <property type="match status" value="1"/>
</dbReference>
<gene>
    <name evidence="4" type="ordered locus">AALP_Aa5g216200</name>
</gene>
<sequence length="128" mass="14231">MIKERADSLFMVLIKRVIGVFDVLVLVYGIDNSCCNASTCSIPKLLRRLNRDVLLLPRLAREIKSYLVEGRVAPKLSKRMDKFMIYLLTACKKALADGGVTDEVMAEFDKTKCEVLIGSAMGGMKVLS</sequence>
<proteinExistence type="predicted"/>
<evidence type="ECO:0000259" key="3">
    <source>
        <dbReference type="Pfam" id="PF00109"/>
    </source>
</evidence>
<accession>A0A087GYK7</accession>
<keyword evidence="2" id="KW-0808">Transferase</keyword>
<reference evidence="5" key="1">
    <citation type="journal article" date="2015" name="Nat. Plants">
        <title>Genome expansion of Arabis alpina linked with retrotransposition and reduced symmetric DNA methylation.</title>
        <authorList>
            <person name="Willing E.M."/>
            <person name="Rawat V."/>
            <person name="Mandakova T."/>
            <person name="Maumus F."/>
            <person name="James G.V."/>
            <person name="Nordstroem K.J."/>
            <person name="Becker C."/>
            <person name="Warthmann N."/>
            <person name="Chica C."/>
            <person name="Szarzynska B."/>
            <person name="Zytnicki M."/>
            <person name="Albani M.C."/>
            <person name="Kiefer C."/>
            <person name="Bergonzi S."/>
            <person name="Castaings L."/>
            <person name="Mateos J.L."/>
            <person name="Berns M.C."/>
            <person name="Bujdoso N."/>
            <person name="Piofczyk T."/>
            <person name="de Lorenzo L."/>
            <person name="Barrero-Sicilia C."/>
            <person name="Mateos I."/>
            <person name="Piednoel M."/>
            <person name="Hagmann J."/>
            <person name="Chen-Min-Tao R."/>
            <person name="Iglesias-Fernandez R."/>
            <person name="Schuster S.C."/>
            <person name="Alonso-Blanco C."/>
            <person name="Roudier F."/>
            <person name="Carbonero P."/>
            <person name="Paz-Ares J."/>
            <person name="Davis S.J."/>
            <person name="Pecinka A."/>
            <person name="Quesneville H."/>
            <person name="Colot V."/>
            <person name="Lysak M.A."/>
            <person name="Weigel D."/>
            <person name="Coupland G."/>
            <person name="Schneeberger K."/>
        </authorList>
    </citation>
    <scope>NUCLEOTIDE SEQUENCE [LARGE SCALE GENOMIC DNA]</scope>
    <source>
        <strain evidence="5">cv. Pajares</strain>
    </source>
</reference>
<dbReference type="GO" id="GO:0006633">
    <property type="term" value="P:fatty acid biosynthetic process"/>
    <property type="evidence" value="ECO:0007669"/>
    <property type="project" value="TreeGrafter"/>
</dbReference>
<evidence type="ECO:0000256" key="2">
    <source>
        <dbReference type="ARBA" id="ARBA00022679"/>
    </source>
</evidence>
<evidence type="ECO:0000313" key="5">
    <source>
        <dbReference type="Proteomes" id="UP000029120"/>
    </source>
</evidence>
<name>A0A087GYK7_ARAAL</name>
<dbReference type="InterPro" id="IPR016039">
    <property type="entry name" value="Thiolase-like"/>
</dbReference>
<protein>
    <recommendedName>
        <fullName evidence="1">beta-ketoacyl-[acyl-carrier-protein] synthase I</fullName>
        <ecNumber evidence="1">2.3.1.41</ecNumber>
    </recommendedName>
</protein>
<dbReference type="GO" id="GO:0004315">
    <property type="term" value="F:3-oxoacyl-[acyl-carrier-protein] synthase activity"/>
    <property type="evidence" value="ECO:0007669"/>
    <property type="project" value="UniProtKB-EC"/>
</dbReference>
<dbReference type="Proteomes" id="UP000029120">
    <property type="component" value="Chromosome 5"/>
</dbReference>
<dbReference type="AlphaFoldDB" id="A0A087GYK7"/>
<dbReference type="Gene3D" id="3.40.47.10">
    <property type="match status" value="1"/>
</dbReference>
<dbReference type="GO" id="GO:0005739">
    <property type="term" value="C:mitochondrion"/>
    <property type="evidence" value="ECO:0007669"/>
    <property type="project" value="TreeGrafter"/>
</dbReference>
<dbReference type="Gramene" id="KFK34959">
    <property type="protein sequence ID" value="KFK34959"/>
    <property type="gene ID" value="AALP_AA5G216200"/>
</dbReference>
<dbReference type="eggNOG" id="KOG1394">
    <property type="taxonomic scope" value="Eukaryota"/>
</dbReference>
<evidence type="ECO:0000313" key="4">
    <source>
        <dbReference type="EMBL" id="KFK34959.1"/>
    </source>
</evidence>
<dbReference type="Pfam" id="PF00109">
    <property type="entry name" value="ketoacyl-synt"/>
    <property type="match status" value="1"/>
</dbReference>
<keyword evidence="5" id="KW-1185">Reference proteome</keyword>
<dbReference type="OrthoDB" id="5334845at2759"/>
<evidence type="ECO:0000256" key="1">
    <source>
        <dbReference type="ARBA" id="ARBA00013191"/>
    </source>
</evidence>
<dbReference type="InterPro" id="IPR014030">
    <property type="entry name" value="Ketoacyl_synth_N"/>
</dbReference>